<gene>
    <name evidence="7" type="ORF">CTOB1V02_LOCUS6043</name>
</gene>
<dbReference type="Pfam" id="PF07086">
    <property type="entry name" value="Jagunal"/>
    <property type="match status" value="1"/>
</dbReference>
<proteinExistence type="inferred from homology"/>
<comment type="subcellular location">
    <subcellularLocation>
        <location evidence="1">Endoplasmic reticulum membrane</location>
        <topology evidence="1">Multi-pass membrane protein</topology>
    </subcellularLocation>
</comment>
<evidence type="ECO:0000256" key="6">
    <source>
        <dbReference type="ARBA" id="ARBA00023136"/>
    </source>
</evidence>
<dbReference type="PANTHER" id="PTHR20955:SF1">
    <property type="entry name" value="PROTEIN JAGUNAL HOMOLOG 1"/>
    <property type="match status" value="1"/>
</dbReference>
<dbReference type="InterPro" id="IPR009787">
    <property type="entry name" value="Jagunal"/>
</dbReference>
<sequence>MASRGGPIAAGTDGSDFLHRQTVASQYKLSARNKSRLKVAAFFHVILIVAMLCKLSADILDRLDIFILEIEELYIPKPLFWEYAWLVSFSVTCLGLSAAQRNRVRPMKMFRIAILVLGLGPILFAMGYYFNDVWAYIRHGERQKIQIWMGYPYALLWYIFLIAALQLHSLQLYFSGQLLQAWCSRGVVRSGKPVTTTAGFATYPNHVDAQSNHVKVD</sequence>
<name>A0A7R8ZKM8_9CRUS</name>
<protein>
    <submittedName>
        <fullName evidence="7">Uncharacterized protein</fullName>
    </submittedName>
</protein>
<evidence type="ECO:0000256" key="3">
    <source>
        <dbReference type="ARBA" id="ARBA00022692"/>
    </source>
</evidence>
<evidence type="ECO:0000256" key="2">
    <source>
        <dbReference type="ARBA" id="ARBA00008462"/>
    </source>
</evidence>
<reference evidence="7" key="1">
    <citation type="submission" date="2020-11" db="EMBL/GenBank/DDBJ databases">
        <authorList>
            <person name="Tran Van P."/>
        </authorList>
    </citation>
    <scope>NUCLEOTIDE SEQUENCE</scope>
</reference>
<keyword evidence="4" id="KW-0256">Endoplasmic reticulum</keyword>
<evidence type="ECO:0000256" key="1">
    <source>
        <dbReference type="ARBA" id="ARBA00004477"/>
    </source>
</evidence>
<dbReference type="AlphaFoldDB" id="A0A7R8ZKM8"/>
<dbReference type="OrthoDB" id="8914197at2759"/>
<dbReference type="GO" id="GO:0005789">
    <property type="term" value="C:endoplasmic reticulum membrane"/>
    <property type="evidence" value="ECO:0007669"/>
    <property type="project" value="UniProtKB-SubCell"/>
</dbReference>
<organism evidence="7">
    <name type="scientific">Cyprideis torosa</name>
    <dbReference type="NCBI Taxonomy" id="163714"/>
    <lineage>
        <taxon>Eukaryota</taxon>
        <taxon>Metazoa</taxon>
        <taxon>Ecdysozoa</taxon>
        <taxon>Arthropoda</taxon>
        <taxon>Crustacea</taxon>
        <taxon>Oligostraca</taxon>
        <taxon>Ostracoda</taxon>
        <taxon>Podocopa</taxon>
        <taxon>Podocopida</taxon>
        <taxon>Cytherocopina</taxon>
        <taxon>Cytheroidea</taxon>
        <taxon>Cytherideidae</taxon>
        <taxon>Cyprideis</taxon>
    </lineage>
</organism>
<evidence type="ECO:0000313" key="7">
    <source>
        <dbReference type="EMBL" id="CAD7228154.1"/>
    </source>
</evidence>
<dbReference type="PANTHER" id="PTHR20955">
    <property type="entry name" value="PROTEIN JAGUNAL HOMOLOG 1"/>
    <property type="match status" value="1"/>
</dbReference>
<keyword evidence="3" id="KW-0812">Transmembrane</keyword>
<comment type="similarity">
    <text evidence="2">Belongs to the jagunal family.</text>
</comment>
<evidence type="ECO:0000256" key="5">
    <source>
        <dbReference type="ARBA" id="ARBA00022989"/>
    </source>
</evidence>
<keyword evidence="5" id="KW-1133">Transmembrane helix</keyword>
<dbReference type="EMBL" id="OB661408">
    <property type="protein sequence ID" value="CAD7228154.1"/>
    <property type="molecule type" value="Genomic_DNA"/>
</dbReference>
<dbReference type="GO" id="GO:0016192">
    <property type="term" value="P:vesicle-mediated transport"/>
    <property type="evidence" value="ECO:0007669"/>
    <property type="project" value="TreeGrafter"/>
</dbReference>
<dbReference type="GO" id="GO:0007029">
    <property type="term" value="P:endoplasmic reticulum organization"/>
    <property type="evidence" value="ECO:0007669"/>
    <property type="project" value="InterPro"/>
</dbReference>
<evidence type="ECO:0000256" key="4">
    <source>
        <dbReference type="ARBA" id="ARBA00022824"/>
    </source>
</evidence>
<accession>A0A7R8ZKM8</accession>
<keyword evidence="6" id="KW-0472">Membrane</keyword>